<feature type="region of interest" description="Disordered" evidence="2">
    <location>
        <begin position="139"/>
        <end position="165"/>
    </location>
</feature>
<feature type="region of interest" description="Disordered" evidence="2">
    <location>
        <begin position="225"/>
        <end position="246"/>
    </location>
</feature>
<evidence type="ECO:0000313" key="6">
    <source>
        <dbReference type="Proteomes" id="UP001160483"/>
    </source>
</evidence>
<evidence type="ECO:0000256" key="1">
    <source>
        <dbReference type="SAM" id="Coils"/>
    </source>
</evidence>
<protein>
    <recommendedName>
        <fullName evidence="7">Vesicle tethering protein Uso1/P115-like head domain-containing protein</fullName>
    </recommendedName>
</protein>
<feature type="compositionally biased region" description="Polar residues" evidence="2">
    <location>
        <begin position="235"/>
        <end position="246"/>
    </location>
</feature>
<gene>
    <name evidence="4" type="ORF">PBS001_LOCUS2969</name>
    <name evidence="3" type="ORF">PBS003_LOCUS5477</name>
</gene>
<sequence length="706" mass="78555">MVTATPHYSVAMYGAPRDDREQLHEVLQRLQHEKGEVEGMMQILTSKLQEAEEDNFDLRASMSLFETETRLESDKKEREMQSRVAALESKVAFVSEKLQNSERAKLRVMKEMEELHQKQLVESKRRDAERRLLASKRRKKKSILATSQSTVTSQQYSQQQVDKASVPVVETAVQTEICLEEETGRGSRSLKEENARLISYFLTGTSRDLLTLLNGIVVVRSKEEAKQSAEDGRTQPPQGWHSSTPTQFLQSSLGNSLSGSMQQSPGSIPFSQSVFSQVAGRASTQAHALVLSAAMEANAMQTTLATERARELYDVMGRMLTGDVSAVALAPVLIDYLAVPTDLEWTVTCCVLRVMHAVMHHSIHFQHFLLVASSSSGVSSCANTDFQRNTNSIEHPRITLPGLTFTSLDDYLLTQSRYKSLVQSDLLQFSLAEAAVEQKQLWLRLLSALCRSVKNNIKKPVVVKSGLCVLCFWVDLGLAHWPALTPDFKPLLASNVIIGILLAPTSIPVIKAQALGLLSQLLRIPEIFAEVKTASKTNLLFNRCAKMLLCEENLSEDEASSVRALQHEIVKLLLSIITSFPSEGICFVLESTNGIPSDPDGCRSVIYYLARLLHQETFEIRTCGESFDMYRLLNDHLRMELIQDAFALVGLLSRYVDLRNELGGDDCVQSFLAVVYFLSNLPHTSPRNGSIVASARAFVGMTNLHS</sequence>
<keyword evidence="1" id="KW-0175">Coiled coil</keyword>
<comment type="caution">
    <text evidence="3">The sequence shown here is derived from an EMBL/GenBank/DDBJ whole genome shotgun (WGS) entry which is preliminary data.</text>
</comment>
<proteinExistence type="predicted"/>
<dbReference type="EMBL" id="CAKLCB010000163">
    <property type="protein sequence ID" value="CAH0516291.1"/>
    <property type="molecule type" value="Genomic_DNA"/>
</dbReference>
<dbReference type="Proteomes" id="UP001160483">
    <property type="component" value="Unassembled WGS sequence"/>
</dbReference>
<accession>A0AAU9LFE4</accession>
<evidence type="ECO:0000313" key="4">
    <source>
        <dbReference type="EMBL" id="CAH0516291.1"/>
    </source>
</evidence>
<name>A0AAU9LFE4_9STRA</name>
<feature type="compositionally biased region" description="Low complexity" evidence="2">
    <location>
        <begin position="146"/>
        <end position="161"/>
    </location>
</feature>
<evidence type="ECO:0000256" key="2">
    <source>
        <dbReference type="SAM" id="MobiDB-lite"/>
    </source>
</evidence>
<organism evidence="3 6">
    <name type="scientific">Peronospora belbahrii</name>
    <dbReference type="NCBI Taxonomy" id="622444"/>
    <lineage>
        <taxon>Eukaryota</taxon>
        <taxon>Sar</taxon>
        <taxon>Stramenopiles</taxon>
        <taxon>Oomycota</taxon>
        <taxon>Peronosporomycetes</taxon>
        <taxon>Peronosporales</taxon>
        <taxon>Peronosporaceae</taxon>
        <taxon>Peronospora</taxon>
    </lineage>
</organism>
<dbReference type="EMBL" id="CAKKTJ010000276">
    <property type="protein sequence ID" value="CAH0478796.1"/>
    <property type="molecule type" value="Genomic_DNA"/>
</dbReference>
<dbReference type="AlphaFoldDB" id="A0AAU9LFE4"/>
<evidence type="ECO:0008006" key="7">
    <source>
        <dbReference type="Google" id="ProtNLM"/>
    </source>
</evidence>
<feature type="coiled-coil region" evidence="1">
    <location>
        <begin position="34"/>
        <end position="118"/>
    </location>
</feature>
<dbReference type="Proteomes" id="UP001158986">
    <property type="component" value="Unassembled WGS sequence"/>
</dbReference>
<evidence type="ECO:0000313" key="5">
    <source>
        <dbReference type="Proteomes" id="UP001158986"/>
    </source>
</evidence>
<keyword evidence="5" id="KW-1185">Reference proteome</keyword>
<reference evidence="3 5" key="1">
    <citation type="submission" date="2021-11" db="EMBL/GenBank/DDBJ databases">
        <authorList>
            <person name="Islam A."/>
            <person name="Islam S."/>
            <person name="Flora M.S."/>
            <person name="Rahman M."/>
            <person name="Ziaur R.M."/>
            <person name="Epstein J.H."/>
            <person name="Hassan M."/>
            <person name="Klassen M."/>
            <person name="Woodard K."/>
            <person name="Webb A."/>
            <person name="Webby R.J."/>
            <person name="El Zowalaty M.E."/>
        </authorList>
    </citation>
    <scope>NUCLEOTIDE SEQUENCE</scope>
    <source>
        <strain evidence="4">Pbs1</strain>
        <strain evidence="3">Pbs3</strain>
    </source>
</reference>
<evidence type="ECO:0000313" key="3">
    <source>
        <dbReference type="EMBL" id="CAH0478796.1"/>
    </source>
</evidence>